<protein>
    <submittedName>
        <fullName evidence="1">Uncharacterized protein</fullName>
    </submittedName>
</protein>
<comment type="caution">
    <text evidence="1">The sequence shown here is derived from an EMBL/GenBank/DDBJ whole genome shotgun (WGS) entry which is preliminary data.</text>
</comment>
<reference evidence="1" key="1">
    <citation type="submission" date="2020-08" db="EMBL/GenBank/DDBJ databases">
        <title>Plant Genome Project.</title>
        <authorList>
            <person name="Zhang R.-G."/>
        </authorList>
    </citation>
    <scope>NUCLEOTIDE SEQUENCE</scope>
    <source>
        <strain evidence="1">WSP0</strain>
        <tissue evidence="1">Leaf</tissue>
    </source>
</reference>
<dbReference type="AlphaFoldDB" id="A0AAV6LGV0"/>
<name>A0AAV6LGV0_9ERIC</name>
<keyword evidence="2" id="KW-1185">Reference proteome</keyword>
<dbReference type="Proteomes" id="UP000823749">
    <property type="component" value="Chromosome 2"/>
</dbReference>
<evidence type="ECO:0000313" key="1">
    <source>
        <dbReference type="EMBL" id="KAG5563381.1"/>
    </source>
</evidence>
<accession>A0AAV6LGV0</accession>
<dbReference type="EMBL" id="JACTNZ010000002">
    <property type="protein sequence ID" value="KAG5563381.1"/>
    <property type="molecule type" value="Genomic_DNA"/>
</dbReference>
<proteinExistence type="predicted"/>
<sequence>MGETASVGTMKVRKKLWRRASRVANSVSGMRWPIPGVGTMTICGGGAVVLDESWVASIVDTEVIASHALCNL</sequence>
<organism evidence="1 2">
    <name type="scientific">Rhododendron griersonianum</name>
    <dbReference type="NCBI Taxonomy" id="479676"/>
    <lineage>
        <taxon>Eukaryota</taxon>
        <taxon>Viridiplantae</taxon>
        <taxon>Streptophyta</taxon>
        <taxon>Embryophyta</taxon>
        <taxon>Tracheophyta</taxon>
        <taxon>Spermatophyta</taxon>
        <taxon>Magnoliopsida</taxon>
        <taxon>eudicotyledons</taxon>
        <taxon>Gunneridae</taxon>
        <taxon>Pentapetalae</taxon>
        <taxon>asterids</taxon>
        <taxon>Ericales</taxon>
        <taxon>Ericaceae</taxon>
        <taxon>Ericoideae</taxon>
        <taxon>Rhodoreae</taxon>
        <taxon>Rhododendron</taxon>
    </lineage>
</organism>
<evidence type="ECO:0000313" key="2">
    <source>
        <dbReference type="Proteomes" id="UP000823749"/>
    </source>
</evidence>
<gene>
    <name evidence="1" type="ORF">RHGRI_005960</name>
</gene>